<comment type="caution">
    <text evidence="4">The sequence shown here is derived from an EMBL/GenBank/DDBJ whole genome shotgun (WGS) entry which is preliminary data.</text>
</comment>
<evidence type="ECO:0000313" key="3">
    <source>
        <dbReference type="EMBL" id="KAG2946294.1"/>
    </source>
</evidence>
<dbReference type="EMBL" id="RCMK01000161">
    <property type="protein sequence ID" value="KAG2946294.1"/>
    <property type="molecule type" value="Genomic_DNA"/>
</dbReference>
<dbReference type="Proteomes" id="UP000697107">
    <property type="component" value="Unassembled WGS sequence"/>
</dbReference>
<proteinExistence type="predicted"/>
<dbReference type="EMBL" id="RCMG01000382">
    <property type="protein sequence ID" value="KAG2855311.1"/>
    <property type="molecule type" value="Genomic_DNA"/>
</dbReference>
<sequence length="53" mass="5776">MVSAGFGTATWLVLGLARALYSALLWYSKHGGCKFDNYDPVLQIVICHLGCSQ</sequence>
<dbReference type="Proteomes" id="UP000736787">
    <property type="component" value="Unassembled WGS sequence"/>
</dbReference>
<evidence type="ECO:0000313" key="4">
    <source>
        <dbReference type="EMBL" id="KAG2984471.1"/>
    </source>
</evidence>
<dbReference type="EMBL" id="RCMI01000397">
    <property type="protein sequence ID" value="KAG2913242.1"/>
    <property type="molecule type" value="Genomic_DNA"/>
</dbReference>
<gene>
    <name evidence="1" type="ORF">PC113_g12547</name>
    <name evidence="2" type="ORF">PC115_g12137</name>
    <name evidence="3" type="ORF">PC117_g7739</name>
    <name evidence="4" type="ORF">PC118_g8852</name>
</gene>
<dbReference type="Proteomes" id="UP000774804">
    <property type="component" value="Unassembled WGS sequence"/>
</dbReference>
<dbReference type="AlphaFoldDB" id="A0A8T1FXU6"/>
<accession>A0A8T1FXU6</accession>
<reference evidence="4" key="1">
    <citation type="submission" date="2018-10" db="EMBL/GenBank/DDBJ databases">
        <title>Effector identification in a new, highly contiguous assembly of the strawberry crown rot pathogen Phytophthora cactorum.</title>
        <authorList>
            <person name="Armitage A.D."/>
            <person name="Nellist C.F."/>
            <person name="Bates H."/>
            <person name="Vickerstaff R.J."/>
            <person name="Harrison R.J."/>
        </authorList>
    </citation>
    <scope>NUCLEOTIDE SEQUENCE</scope>
    <source>
        <strain evidence="1">15-7</strain>
        <strain evidence="2">4032</strain>
        <strain evidence="3">4040</strain>
        <strain evidence="4">P415</strain>
    </source>
</reference>
<evidence type="ECO:0000313" key="5">
    <source>
        <dbReference type="Proteomes" id="UP000697107"/>
    </source>
</evidence>
<dbReference type="EMBL" id="RCML01000232">
    <property type="protein sequence ID" value="KAG2984471.1"/>
    <property type="molecule type" value="Genomic_DNA"/>
</dbReference>
<protein>
    <submittedName>
        <fullName evidence="4">Uncharacterized protein</fullName>
    </submittedName>
</protein>
<name>A0A8T1FXU6_9STRA</name>
<organism evidence="4 5">
    <name type="scientific">Phytophthora cactorum</name>
    <dbReference type="NCBI Taxonomy" id="29920"/>
    <lineage>
        <taxon>Eukaryota</taxon>
        <taxon>Sar</taxon>
        <taxon>Stramenopiles</taxon>
        <taxon>Oomycota</taxon>
        <taxon>Peronosporomycetes</taxon>
        <taxon>Peronosporales</taxon>
        <taxon>Peronosporaceae</taxon>
        <taxon>Phytophthora</taxon>
    </lineage>
</organism>
<evidence type="ECO:0000313" key="2">
    <source>
        <dbReference type="EMBL" id="KAG2913242.1"/>
    </source>
</evidence>
<dbReference type="Proteomes" id="UP000735874">
    <property type="component" value="Unassembled WGS sequence"/>
</dbReference>
<evidence type="ECO:0000313" key="1">
    <source>
        <dbReference type="EMBL" id="KAG2855311.1"/>
    </source>
</evidence>